<feature type="domain" description="DUF7054" evidence="2">
    <location>
        <begin position="239"/>
        <end position="321"/>
    </location>
</feature>
<evidence type="ECO:0000313" key="3">
    <source>
        <dbReference type="EMBL" id="OQU83786.1"/>
    </source>
</evidence>
<feature type="compositionally biased region" description="Basic residues" evidence="1">
    <location>
        <begin position="149"/>
        <end position="163"/>
    </location>
</feature>
<organism evidence="3 4">
    <name type="scientific">Sorghum bicolor</name>
    <name type="common">Sorghum</name>
    <name type="synonym">Sorghum vulgare</name>
    <dbReference type="NCBI Taxonomy" id="4558"/>
    <lineage>
        <taxon>Eukaryota</taxon>
        <taxon>Viridiplantae</taxon>
        <taxon>Streptophyta</taxon>
        <taxon>Embryophyta</taxon>
        <taxon>Tracheophyta</taxon>
        <taxon>Spermatophyta</taxon>
        <taxon>Magnoliopsida</taxon>
        <taxon>Liliopsida</taxon>
        <taxon>Poales</taxon>
        <taxon>Poaceae</taxon>
        <taxon>PACMAD clade</taxon>
        <taxon>Panicoideae</taxon>
        <taxon>Andropogonodae</taxon>
        <taxon>Andropogoneae</taxon>
        <taxon>Sorghinae</taxon>
        <taxon>Sorghum</taxon>
    </lineage>
</organism>
<feature type="region of interest" description="Disordered" evidence="1">
    <location>
        <begin position="61"/>
        <end position="90"/>
    </location>
</feature>
<evidence type="ECO:0000259" key="2">
    <source>
        <dbReference type="Pfam" id="PF23156"/>
    </source>
</evidence>
<dbReference type="InParanoid" id="A0A1Z5RK71"/>
<dbReference type="InterPro" id="IPR040358">
    <property type="entry name" value="At4g22758-like"/>
</dbReference>
<dbReference type="OMA" id="NLHQSIA"/>
<gene>
    <name evidence="3" type="ORF">SORBI_3005G175300</name>
</gene>
<dbReference type="Pfam" id="PF23156">
    <property type="entry name" value="DUF7054"/>
    <property type="match status" value="1"/>
</dbReference>
<feature type="region of interest" description="Disordered" evidence="1">
    <location>
        <begin position="103"/>
        <end position="167"/>
    </location>
</feature>
<protein>
    <recommendedName>
        <fullName evidence="2">DUF7054 domain-containing protein</fullName>
    </recommendedName>
</protein>
<proteinExistence type="predicted"/>
<dbReference type="Proteomes" id="UP000000768">
    <property type="component" value="Chromosome 5"/>
</dbReference>
<dbReference type="PANTHER" id="PTHR33270">
    <property type="entry name" value="BNAC05G50380D PROTEIN"/>
    <property type="match status" value="1"/>
</dbReference>
<feature type="compositionally biased region" description="Low complexity" evidence="1">
    <location>
        <begin position="116"/>
        <end position="125"/>
    </location>
</feature>
<evidence type="ECO:0000256" key="1">
    <source>
        <dbReference type="SAM" id="MobiDB-lite"/>
    </source>
</evidence>
<dbReference type="STRING" id="4558.A0A1Z5RK71"/>
<dbReference type="PANTHER" id="PTHR33270:SF6">
    <property type="entry name" value="OS02G0448600 PROTEIN"/>
    <property type="match status" value="1"/>
</dbReference>
<accession>A0A1Z5RK71</accession>
<dbReference type="InterPro" id="IPR055482">
    <property type="entry name" value="DUF7054"/>
</dbReference>
<dbReference type="Gramene" id="OQU83786">
    <property type="protein sequence ID" value="OQU83786"/>
    <property type="gene ID" value="SORBI_3005G175300"/>
</dbReference>
<reference evidence="3 4" key="1">
    <citation type="journal article" date="2009" name="Nature">
        <title>The Sorghum bicolor genome and the diversification of grasses.</title>
        <authorList>
            <person name="Paterson A.H."/>
            <person name="Bowers J.E."/>
            <person name="Bruggmann R."/>
            <person name="Dubchak I."/>
            <person name="Grimwood J."/>
            <person name="Gundlach H."/>
            <person name="Haberer G."/>
            <person name="Hellsten U."/>
            <person name="Mitros T."/>
            <person name="Poliakov A."/>
            <person name="Schmutz J."/>
            <person name="Spannagl M."/>
            <person name="Tang H."/>
            <person name="Wang X."/>
            <person name="Wicker T."/>
            <person name="Bharti A.K."/>
            <person name="Chapman J."/>
            <person name="Feltus F.A."/>
            <person name="Gowik U."/>
            <person name="Grigoriev I.V."/>
            <person name="Lyons E."/>
            <person name="Maher C.A."/>
            <person name="Martis M."/>
            <person name="Narechania A."/>
            <person name="Otillar R.P."/>
            <person name="Penning B.W."/>
            <person name="Salamov A.A."/>
            <person name="Wang Y."/>
            <person name="Zhang L."/>
            <person name="Carpita N.C."/>
            <person name="Freeling M."/>
            <person name="Gingle A.R."/>
            <person name="Hash C.T."/>
            <person name="Keller B."/>
            <person name="Klein P."/>
            <person name="Kresovich S."/>
            <person name="McCann M.C."/>
            <person name="Ming R."/>
            <person name="Peterson D.G."/>
            <person name="Mehboob-ur-Rahman"/>
            <person name="Ware D."/>
            <person name="Westhoff P."/>
            <person name="Mayer K.F."/>
            <person name="Messing J."/>
            <person name="Rokhsar D.S."/>
        </authorList>
    </citation>
    <scope>NUCLEOTIDE SEQUENCE [LARGE SCALE GENOMIC DNA]</scope>
    <source>
        <strain evidence="4">cv. BTx623</strain>
    </source>
</reference>
<feature type="compositionally biased region" description="Polar residues" evidence="1">
    <location>
        <begin position="62"/>
        <end position="85"/>
    </location>
</feature>
<dbReference type="EMBL" id="CM000764">
    <property type="protein sequence ID" value="OQU83786.1"/>
    <property type="molecule type" value="Genomic_DNA"/>
</dbReference>
<dbReference type="eggNOG" id="KOG4197">
    <property type="taxonomic scope" value="Eukaryota"/>
</dbReference>
<sequence>MDSTSLTSRPFSPHIRRRRPLHQVHALPPPPRSFLLLLLCCVKHKGLHRNVEVKASIFIGTDDTTNTTSPRNQLPRNLDTATNQPTHPPDGIMRALMVVPEQRNGRRRQLAGVRVGRSPAAASPSRPRRRRRKSGSGSTTAVQLGPSRSRTRSRREGKSRRMLARSASEPALWLGDARVHAVPPHAVEQELDCPPSPPPPPLERPHTCFDVFAPEESAFGRSPSAASLTKLCSARDREEAKVVVSVTVEGSVGPVKAMVRLGASVGEAIAAVLERYAREGRSPRLDPAAAQSFQLHHSHFSLQSLNKSDKIGDVGGRNFYLHKNDSSNGLYLQGQEPPDVNSSCSDLSQNSSLGQPSGGATKQYQVLTIVISKLDKIGRRTRRIWRFITCNNCS</sequence>
<feature type="region of interest" description="Disordered" evidence="1">
    <location>
        <begin position="330"/>
        <end position="359"/>
    </location>
</feature>
<feature type="compositionally biased region" description="Low complexity" evidence="1">
    <location>
        <begin position="341"/>
        <end position="353"/>
    </location>
</feature>
<name>A0A1Z5RK71_SORBI</name>
<dbReference type="FunCoup" id="A0A1Z5RK71">
    <property type="interactions" value="1132"/>
</dbReference>
<dbReference type="OrthoDB" id="1885101at2759"/>
<evidence type="ECO:0000313" key="4">
    <source>
        <dbReference type="Proteomes" id="UP000000768"/>
    </source>
</evidence>
<keyword evidence="4" id="KW-1185">Reference proteome</keyword>
<reference evidence="4" key="2">
    <citation type="journal article" date="2018" name="Plant J.">
        <title>The Sorghum bicolor reference genome: improved assembly, gene annotations, a transcriptome atlas, and signatures of genome organization.</title>
        <authorList>
            <person name="McCormick R.F."/>
            <person name="Truong S.K."/>
            <person name="Sreedasyam A."/>
            <person name="Jenkins J."/>
            <person name="Shu S."/>
            <person name="Sims D."/>
            <person name="Kennedy M."/>
            <person name="Amirebrahimi M."/>
            <person name="Weers B.D."/>
            <person name="McKinley B."/>
            <person name="Mattison A."/>
            <person name="Morishige D.T."/>
            <person name="Grimwood J."/>
            <person name="Schmutz J."/>
            <person name="Mullet J.E."/>
        </authorList>
    </citation>
    <scope>NUCLEOTIDE SEQUENCE [LARGE SCALE GENOMIC DNA]</scope>
    <source>
        <strain evidence="4">cv. BTx623</strain>
    </source>
</reference>
<dbReference type="AlphaFoldDB" id="A0A1Z5RK71"/>